<reference evidence="5" key="1">
    <citation type="submission" date="2021-02" db="EMBL/GenBank/DDBJ databases">
        <authorList>
            <person name="Dougan E. K."/>
            <person name="Rhodes N."/>
            <person name="Thang M."/>
            <person name="Chan C."/>
        </authorList>
    </citation>
    <scope>NUCLEOTIDE SEQUENCE</scope>
</reference>
<keyword evidence="2" id="KW-0472">Membrane</keyword>
<feature type="domain" description="Glycosyl transferase 48" evidence="4">
    <location>
        <begin position="1412"/>
        <end position="1645"/>
    </location>
</feature>
<feature type="transmembrane region" description="Helical" evidence="2">
    <location>
        <begin position="1611"/>
        <end position="1639"/>
    </location>
</feature>
<evidence type="ECO:0000313" key="6">
    <source>
        <dbReference type="Proteomes" id="UP000626109"/>
    </source>
</evidence>
<feature type="region of interest" description="Disordered" evidence="1">
    <location>
        <begin position="2486"/>
        <end position="2520"/>
    </location>
</feature>
<feature type="transmembrane region" description="Helical" evidence="2">
    <location>
        <begin position="850"/>
        <end position="869"/>
    </location>
</feature>
<protein>
    <recommendedName>
        <fullName evidence="4">Glycosyl transferase 48 domain-containing protein</fullName>
    </recommendedName>
</protein>
<feature type="transmembrane region" description="Helical" evidence="2">
    <location>
        <begin position="1651"/>
        <end position="1670"/>
    </location>
</feature>
<feature type="compositionally biased region" description="Polar residues" evidence="1">
    <location>
        <begin position="2491"/>
        <end position="2507"/>
    </location>
</feature>
<evidence type="ECO:0000256" key="1">
    <source>
        <dbReference type="SAM" id="MobiDB-lite"/>
    </source>
</evidence>
<name>A0A813IVE7_POLGL</name>
<dbReference type="GO" id="GO:0003843">
    <property type="term" value="F:1,3-beta-D-glucan synthase activity"/>
    <property type="evidence" value="ECO:0007669"/>
    <property type="project" value="InterPro"/>
</dbReference>
<dbReference type="PANTHER" id="PTHR12741:SF48">
    <property type="entry name" value="1,3-BETA-GLUCAN SYNTHASE COMPONENT FKS1-RELATED"/>
    <property type="match status" value="1"/>
</dbReference>
<feature type="transmembrane region" description="Helical" evidence="2">
    <location>
        <begin position="968"/>
        <end position="988"/>
    </location>
</feature>
<dbReference type="EMBL" id="CAJNNW010014609">
    <property type="protein sequence ID" value="CAE8656829.1"/>
    <property type="molecule type" value="Genomic_DNA"/>
</dbReference>
<evidence type="ECO:0000256" key="2">
    <source>
        <dbReference type="SAM" id="Phobius"/>
    </source>
</evidence>
<evidence type="ECO:0000313" key="5">
    <source>
        <dbReference type="EMBL" id="CAE8656829.1"/>
    </source>
</evidence>
<feature type="transmembrane region" description="Helical" evidence="2">
    <location>
        <begin position="819"/>
        <end position="838"/>
    </location>
</feature>
<dbReference type="GO" id="GO:0005886">
    <property type="term" value="C:plasma membrane"/>
    <property type="evidence" value="ECO:0007669"/>
    <property type="project" value="TreeGrafter"/>
</dbReference>
<feature type="compositionally biased region" description="Basic and acidic residues" evidence="1">
    <location>
        <begin position="2397"/>
        <end position="2411"/>
    </location>
</feature>
<comment type="caution">
    <text evidence="5">The sequence shown here is derived from an EMBL/GenBank/DDBJ whole genome shotgun (WGS) entry which is preliminary data.</text>
</comment>
<sequence length="2768" mass="310392">MMWCFGKLALRVLGALLCSLALVATNSTQCTGGNSSELFKGMKAVRYAPQMTGTDFSDKYNVFLSTLYLRDLSLIAAQLGGNTVRMAPPDYSLADKGTWLPFLDSCLERNISVVPSFSILPFLSLGAAASHMETAIQRKFGAFLRYFVKGASSRPFGAHPCLSTGGSLHAAVRLWSLEDLPPLEVLVQSSWKLTGGYSAQDDVVLAQRRNTKIAIRSIRNCLDRMFVSGPPAQLAISVDLDAPTATIGTPDFLGQLEAMMGSFEQPGLEGQLFDVWFLQVKLPPLWGAVRDVVQSIQALNTTHKVLKTVIPQLGIAAAVQRDKKPNLVPELQQEMLLWSWEQFQNTSCGSMIIDEFSDNWARSSSAACEAMGDSSMMQTFCGEPSGLLKETDVVAQEFLGLVSHTNWFLHSCVRPRWDKPEDITDIRNSFCLPTTGRIDKGFHFYHPSPPTNTTPVCYCVLPSHIHVYDTGGRLPSLLMWLGSLAVLVVLLGCVKVRSLARTLAASSGKLRISKAVAYFDNQLGMGRSAALRRHRPTRLSKGHSGISAPGESSETVMLLELRAFANDPRRKMEESVHLTVKCKSGHAEVIQPLVRNAWGVQQRVLEYQVLSEERCLGLRWNQWQEDTFGIAVTNVWRRALECYHLWAGQPRDYVKDVDIMFREILMFYTLQALAEQLLHCPEVINTLFHLLLGPEGDEEDGILRFDLMCKCLDDYIHNSDPFYMRGLTLDDLNDAVPRNLQNCSLEHLEMCIRNCTYKGPVKSKFYPARGMLAALKLTVDFRPALELKSMVAVLAYAAFSEDLKDRSQWFLQRWTFFHAFVLGVLELGGIWNLGYLHAGRARFGQMMRRFLGLILCCGILALFYLELGMAWVDEILPPAFLIGRAVYLVLLRNNLPLPLLRPHQPFPQLPKVVPKFGSEGATASFWKRLTYWGCVLLFCFLGELYVVFPVTEGLSFESLCSSRCEPLPWGSDCIACYGTMIILYLMLLSMLTIDVFMGHVLFTSLVGIVLGMQRGLNGMRKAPDSAVFLSDSELGVGENNPRAGRLMQSVFGNGWRRTWNLICYRLWKEDLLNSAEADELMQMAAKSYSEKNPDAAVYLHLLHPVVRERLTFFFASLRTICEDKLRMEENPPISHHGIFRTRDIIPLSQILPAVHEEVISTDAFLTVQNGANLRWIIMKYTKEWQFLTSRLAEKNLLHRYLGKAQPQVSDKTRIEVRLWASMRSQTVMRTVQGAVNYHIALEANPTIVSPHSTISKRDQLDKYVELIWSHQTHGEDNKKDQDVRRLLSLYEDYPIYLVFDLDMVHLTTQDRKVMGQMVRRRLRQEMNVPDDYFDDTNFFDHFPFMSCKAMYRKRPLLAERRQLVKDLQLSKLDAKFISSQVEAFDSASVLNLEVVEAMPRRLPLMIGKNKANLTQGKAGNQLMALRFCRGFAIQAMDANMGSFLGEAFKVAMVLKRFQPRGSSRDRVTCRLIGFREHIFTVAHGICGDINAVAEWCFGTSIQRVQTWLGVRMHYGHPDFIDLFWARNRGSMSKATPHINLSEDIYLGFNVKNRGEKSEHFDFLEWEKGREVSFNAASTFLYKISGGNIGVWRSKDLTEAAMVLPTVDQFSFYFATVGYFVSLTIIDATMYLYVGFHLLLTLASVSLHELGSLGTTMSVEWILGPGFFMYLPPLFEGLLEYGGLSEGLRRIMFGFDSTASIFPGGILYWVMTLMFFTFQNKTKASAVRQALRTGISTYRATGRPNANTRLTLIDTFLQYRAMHYQDACLFLFYYVLYRTANMGLAGALPMGTIVFACLCWLIVPTLFAPYPSWDNLCEDVTSFYHFLMRCPADRSRAELHQARMWLNVALGGNKPAQDVPKKGAKGQPGNLFEVLLADAWEKDTRFNYRFSDDCLSLLGSAGVSLVLFAILPAAAVEATELFLAIWVMHAFLVIMFGVFLDLLWIGVLIMVFMLLAAKATTLSSLLLAGMLFVQLLDTTAKLLLFATRRWRKLPGRGRQITAKNARVGMKVAPGKDWMYDMKKDDAKQNAAPGCSMVGTITNCDDCQELGYCEVLWVNGSEGRYRITTAWQTASDLRRHPDWYAVCVEATVLLFGAYHLNLLVGFVVLVANSVTTVVLIAVDSNWMGNWHARMLRMPTTPELESAGSIEGAGKHGAVGAPPIAMTELADAIVLEDLKREPWGKADSRPPKLDPFPAPAVMDDPAYRGATWREFCRIKLKKLSVSCISDLRKELGIVAVAVESRDGLECGLNVPLQTGGSLLFGFENGVEKWEALRGLLALEDLEEDPRDSVERVWLPLYKFEVPHALTGVSWAKRSGSLILNEDTMEDLKAEVDGQPFSQEDPSSDEDDDDVEVMAHLLGRVGPTKSCPPLMTPRKKSGEGTPRTPNRGPAARNKLSRSRDRDKKQKARAPDIRLPEICGIVRSSDGTTKWFPPTEAVLRPGDQMMLSQGSVRSFAMLRARALFGEHCVGAGFKMVYSLELPRDGRLRRSRGASTPKSHWTTPAQSEAGTPKTPRTPCRDDDEETWEASCSTFEFAKLFVLNFLTPAHSSSFACASKAAYRASRMPHLWSHAEAYGVVTVGFEHDEATQRAQLLFGFADDVPHEQGLSLFCGFRKTEDLDRCIGSKWLPVFNFRVPDTWVNKSVRAVLYEEEVAICGISRRDGWASRELWFPSLLEIFEESDEVVMTLQSAHVFAGKYQQQGPGGEPGHANAQVDGVASRGGSRGGFFQLPSTTTIASTTTTATTTTTTIPVQHLCFMWEWKAQTCAAD</sequence>
<keyword evidence="3" id="KW-0732">Signal</keyword>
<feature type="chain" id="PRO_5032318163" description="Glycosyl transferase 48 domain-containing protein" evidence="3">
    <location>
        <begin position="26"/>
        <end position="2768"/>
    </location>
</feature>
<feature type="transmembrane region" description="Helical" evidence="2">
    <location>
        <begin position="1690"/>
        <end position="1717"/>
    </location>
</feature>
<feature type="region of interest" description="Disordered" evidence="1">
    <location>
        <begin position="2361"/>
        <end position="2411"/>
    </location>
</feature>
<organism evidence="5 6">
    <name type="scientific">Polarella glacialis</name>
    <name type="common">Dinoflagellate</name>
    <dbReference type="NCBI Taxonomy" id="89957"/>
    <lineage>
        <taxon>Eukaryota</taxon>
        <taxon>Sar</taxon>
        <taxon>Alveolata</taxon>
        <taxon>Dinophyceae</taxon>
        <taxon>Suessiales</taxon>
        <taxon>Suessiaceae</taxon>
        <taxon>Polarella</taxon>
    </lineage>
</organism>
<dbReference type="Proteomes" id="UP000626109">
    <property type="component" value="Unassembled WGS sequence"/>
</dbReference>
<evidence type="ECO:0000256" key="3">
    <source>
        <dbReference type="SAM" id="SignalP"/>
    </source>
</evidence>
<dbReference type="InterPro" id="IPR003440">
    <property type="entry name" value="Glyco_trans_48_dom"/>
</dbReference>
<feature type="transmembrane region" description="Helical" evidence="2">
    <location>
        <begin position="1894"/>
        <end position="1915"/>
    </location>
</feature>
<proteinExistence type="predicted"/>
<feature type="transmembrane region" description="Helical" evidence="2">
    <location>
        <begin position="929"/>
        <end position="948"/>
    </location>
</feature>
<feature type="transmembrane region" description="Helical" evidence="2">
    <location>
        <begin position="1961"/>
        <end position="1985"/>
    </location>
</feature>
<feature type="transmembrane region" description="Helical" evidence="2">
    <location>
        <begin position="1922"/>
        <end position="1955"/>
    </location>
</feature>
<keyword evidence="2" id="KW-1133">Transmembrane helix</keyword>
<dbReference type="Pfam" id="PF02364">
    <property type="entry name" value="Glucan_synthase"/>
    <property type="match status" value="1"/>
</dbReference>
<feature type="transmembrane region" description="Helical" evidence="2">
    <location>
        <begin position="875"/>
        <end position="891"/>
    </location>
</feature>
<accession>A0A813IVE7</accession>
<feature type="signal peptide" evidence="3">
    <location>
        <begin position="1"/>
        <end position="25"/>
    </location>
</feature>
<keyword evidence="2" id="KW-0812">Transmembrane</keyword>
<gene>
    <name evidence="5" type="ORF">PGLA2088_LOCUS12397</name>
</gene>
<dbReference type="GO" id="GO:0006075">
    <property type="term" value="P:(1-&gt;3)-beta-D-glucan biosynthetic process"/>
    <property type="evidence" value="ECO:0007669"/>
    <property type="project" value="InterPro"/>
</dbReference>
<evidence type="ECO:0000259" key="4">
    <source>
        <dbReference type="Pfam" id="PF02364"/>
    </source>
</evidence>
<feature type="transmembrane region" description="Helical" evidence="2">
    <location>
        <begin position="995"/>
        <end position="1012"/>
    </location>
</feature>
<feature type="transmembrane region" description="Helical" evidence="2">
    <location>
        <begin position="2104"/>
        <end position="2125"/>
    </location>
</feature>
<dbReference type="PANTHER" id="PTHR12741">
    <property type="entry name" value="LYST-INTERACTING PROTEIN LIP5 DOPAMINE RESPONSIVE PROTEIN DRG-1"/>
    <property type="match status" value="1"/>
</dbReference>
<feature type="transmembrane region" description="Helical" evidence="2">
    <location>
        <begin position="1781"/>
        <end position="1802"/>
    </location>
</feature>
<dbReference type="GO" id="GO:0000148">
    <property type="term" value="C:1,3-beta-D-glucan synthase complex"/>
    <property type="evidence" value="ECO:0007669"/>
    <property type="project" value="InterPro"/>
</dbReference>